<feature type="transmembrane region" description="Helical" evidence="3">
    <location>
        <begin position="404"/>
        <end position="426"/>
    </location>
</feature>
<feature type="region of interest" description="Disordered" evidence="2">
    <location>
        <begin position="103"/>
        <end position="122"/>
    </location>
</feature>
<keyword evidence="3" id="KW-1133">Transmembrane helix</keyword>
<feature type="region of interest" description="Disordered" evidence="2">
    <location>
        <begin position="262"/>
        <end position="389"/>
    </location>
</feature>
<feature type="region of interest" description="Disordered" evidence="2">
    <location>
        <begin position="165"/>
        <end position="209"/>
    </location>
</feature>
<reference evidence="5" key="1">
    <citation type="submission" date="2018-09" db="EMBL/GenBank/DDBJ databases">
        <authorList>
            <person name="Livingstone P.G."/>
            <person name="Whitworth D.E."/>
        </authorList>
    </citation>
    <scope>NUCLEOTIDE SEQUENCE [LARGE SCALE GENOMIC DNA]</scope>
    <source>
        <strain evidence="5">CA043D</strain>
    </source>
</reference>
<dbReference type="EMBL" id="RAWE01000040">
    <property type="protein sequence ID" value="RKH03470.1"/>
    <property type="molecule type" value="Genomic_DNA"/>
</dbReference>
<evidence type="ECO:0000256" key="2">
    <source>
        <dbReference type="SAM" id="MobiDB-lite"/>
    </source>
</evidence>
<keyword evidence="1" id="KW-0175">Coiled coil</keyword>
<proteinExistence type="predicted"/>
<protein>
    <submittedName>
        <fullName evidence="4">Tetratricopeptide repeat protein</fullName>
    </submittedName>
</protein>
<name>A0A3A8K5X3_9BACT</name>
<feature type="coiled-coil region" evidence="1">
    <location>
        <begin position="491"/>
        <end position="518"/>
    </location>
</feature>
<comment type="caution">
    <text evidence="4">The sequence shown here is derived from an EMBL/GenBank/DDBJ whole genome shotgun (WGS) entry which is preliminary data.</text>
</comment>
<gene>
    <name evidence="4" type="ORF">D7X32_13795</name>
</gene>
<dbReference type="Gene3D" id="1.25.40.10">
    <property type="entry name" value="Tetratricopeptide repeat domain"/>
    <property type="match status" value="1"/>
</dbReference>
<sequence length="697" mass="69934">MQYVLDARLLPPGGASVQCTRCGHVFMASPTGVMAPAPKIPPAGGGDRTGTQSSTQIFGGDSSAGLKSTNLFAGSTTASGSFVPQPTPASGALSSSGVIPPPPSIAPVASPPPAASGAQPPAAMGATRAFGAVGPGVGGPPVASAGQVPAPGATTRAFGAVNASSSGSFRLSEPGSSSRGPAAEGGGATRAFGAVPGPAAPGAADASSGATRAFGAVPGPAAPGAADAGSGATRAFGAVPGPSGSPVAEAVGSTRAFGAVPGPVEASGSTQAFGAVSGPSEPSALRAAPRSFENISPSGDPSDPPWSAAGGSRPKLVPDGHSDVPWAASAPTATVSLSDDDAPFARTEPSKPAAASSGASLLGGGLDRPLPPRKPSGDLPPELLGASSRTGSLTIEDGARRSSAVSQVLLVLAVLAGIALAGYLAYPAFRDRNAAMPVEAVSKKEAAVMSLRRDDAPTREQAIQSLKDLATAHPKYAEAQAELAVAYTLQLADLHAELDLLRIQATQLKRQVEEVTAAKSSPEWMAQARALRSDMGELEGQMRPLRTDIAERRKALDTLIEALRVAPDVEPAATVAARLKAQALYAAVTGASDALGLAERLRQVEIPPSWSVLARAEFALNSGSPATTLKTISDELGTLRGQDVTYRRAYVLGARLALRQNDPDTARTLLNELLALNPNHELAKRLLAQLPTSEASP</sequence>
<feature type="compositionally biased region" description="Polar residues" evidence="2">
    <location>
        <begin position="165"/>
        <end position="179"/>
    </location>
</feature>
<evidence type="ECO:0000313" key="4">
    <source>
        <dbReference type="EMBL" id="RKH03470.1"/>
    </source>
</evidence>
<dbReference type="InterPro" id="IPR011990">
    <property type="entry name" value="TPR-like_helical_dom_sf"/>
</dbReference>
<evidence type="ECO:0000313" key="5">
    <source>
        <dbReference type="Proteomes" id="UP000268313"/>
    </source>
</evidence>
<dbReference type="Proteomes" id="UP000268313">
    <property type="component" value="Unassembled WGS sequence"/>
</dbReference>
<feature type="region of interest" description="Disordered" evidence="2">
    <location>
        <begin position="79"/>
        <end position="98"/>
    </location>
</feature>
<keyword evidence="5" id="KW-1185">Reference proteome</keyword>
<accession>A0A3A8K5X3</accession>
<evidence type="ECO:0000256" key="1">
    <source>
        <dbReference type="SAM" id="Coils"/>
    </source>
</evidence>
<feature type="compositionally biased region" description="Low complexity" evidence="2">
    <location>
        <begin position="191"/>
        <end position="209"/>
    </location>
</feature>
<feature type="compositionally biased region" description="Pro residues" evidence="2">
    <location>
        <begin position="103"/>
        <end position="114"/>
    </location>
</feature>
<keyword evidence="3" id="KW-0812">Transmembrane</keyword>
<evidence type="ECO:0000256" key="3">
    <source>
        <dbReference type="SAM" id="Phobius"/>
    </source>
</evidence>
<dbReference type="AlphaFoldDB" id="A0A3A8K5X3"/>
<organism evidence="4 5">
    <name type="scientific">Corallococcus carmarthensis</name>
    <dbReference type="NCBI Taxonomy" id="2316728"/>
    <lineage>
        <taxon>Bacteria</taxon>
        <taxon>Pseudomonadati</taxon>
        <taxon>Myxococcota</taxon>
        <taxon>Myxococcia</taxon>
        <taxon>Myxococcales</taxon>
        <taxon>Cystobacterineae</taxon>
        <taxon>Myxococcaceae</taxon>
        <taxon>Corallococcus</taxon>
    </lineage>
</organism>
<keyword evidence="3" id="KW-0472">Membrane</keyword>
<feature type="compositionally biased region" description="Low complexity" evidence="2">
    <location>
        <begin position="296"/>
        <end position="307"/>
    </location>
</feature>